<dbReference type="RefSeq" id="WP_133581079.1">
    <property type="nucleotide sequence ID" value="NZ_SNYJ01000011.1"/>
</dbReference>
<keyword evidence="2" id="KW-0808">Transferase</keyword>
<dbReference type="AlphaFoldDB" id="A0A4R6U168"/>
<evidence type="ECO:0000313" key="3">
    <source>
        <dbReference type="Proteomes" id="UP000295632"/>
    </source>
</evidence>
<dbReference type="Pfam" id="PF13649">
    <property type="entry name" value="Methyltransf_25"/>
    <property type="match status" value="1"/>
</dbReference>
<dbReference type="GO" id="GO:0032259">
    <property type="term" value="P:methylation"/>
    <property type="evidence" value="ECO:0007669"/>
    <property type="project" value="UniProtKB-KW"/>
</dbReference>
<proteinExistence type="predicted"/>
<dbReference type="PANTHER" id="PTHR42912">
    <property type="entry name" value="METHYLTRANSFERASE"/>
    <property type="match status" value="1"/>
</dbReference>
<gene>
    <name evidence="2" type="ORF">EV213_111116</name>
</gene>
<keyword evidence="3" id="KW-1185">Reference proteome</keyword>
<feature type="domain" description="Methyltransferase" evidence="1">
    <location>
        <begin position="38"/>
        <end position="133"/>
    </location>
</feature>
<dbReference type="OrthoDB" id="9811589at2"/>
<reference evidence="2 3" key="1">
    <citation type="submission" date="2019-03" db="EMBL/GenBank/DDBJ databases">
        <title>Genomic Encyclopedia of Type Strains, Phase IV (KMG-IV): sequencing the most valuable type-strain genomes for metagenomic binning, comparative biology and taxonomic classification.</title>
        <authorList>
            <person name="Goeker M."/>
        </authorList>
    </citation>
    <scope>NUCLEOTIDE SEQUENCE [LARGE SCALE GENOMIC DNA]</scope>
    <source>
        <strain evidence="2 3">DSM 28697</strain>
    </source>
</reference>
<dbReference type="SUPFAM" id="SSF53335">
    <property type="entry name" value="S-adenosyl-L-methionine-dependent methyltransferases"/>
    <property type="match status" value="1"/>
</dbReference>
<dbReference type="InterPro" id="IPR029063">
    <property type="entry name" value="SAM-dependent_MTases_sf"/>
</dbReference>
<evidence type="ECO:0000313" key="2">
    <source>
        <dbReference type="EMBL" id="TDQ38035.1"/>
    </source>
</evidence>
<dbReference type="InterPro" id="IPR050508">
    <property type="entry name" value="Methyltransf_Superfamily"/>
</dbReference>
<comment type="caution">
    <text evidence="2">The sequence shown here is derived from an EMBL/GenBank/DDBJ whole genome shotgun (WGS) entry which is preliminary data.</text>
</comment>
<organism evidence="2 3">
    <name type="scientific">Aureibacillus halotolerans</name>
    <dbReference type="NCBI Taxonomy" id="1508390"/>
    <lineage>
        <taxon>Bacteria</taxon>
        <taxon>Bacillati</taxon>
        <taxon>Bacillota</taxon>
        <taxon>Bacilli</taxon>
        <taxon>Bacillales</taxon>
        <taxon>Bacillaceae</taxon>
        <taxon>Aureibacillus</taxon>
    </lineage>
</organism>
<dbReference type="Proteomes" id="UP000295632">
    <property type="component" value="Unassembled WGS sequence"/>
</dbReference>
<keyword evidence="2" id="KW-0489">Methyltransferase</keyword>
<evidence type="ECO:0000259" key="1">
    <source>
        <dbReference type="Pfam" id="PF13649"/>
    </source>
</evidence>
<dbReference type="Gene3D" id="2.20.25.110">
    <property type="entry name" value="S-adenosyl-L-methionine-dependent methyltransferases"/>
    <property type="match status" value="1"/>
</dbReference>
<dbReference type="Gene3D" id="3.40.50.150">
    <property type="entry name" value="Vaccinia Virus protein VP39"/>
    <property type="match status" value="1"/>
</dbReference>
<dbReference type="CDD" id="cd02440">
    <property type="entry name" value="AdoMet_MTases"/>
    <property type="match status" value="1"/>
</dbReference>
<dbReference type="GO" id="GO:0008168">
    <property type="term" value="F:methyltransferase activity"/>
    <property type="evidence" value="ECO:0007669"/>
    <property type="project" value="UniProtKB-KW"/>
</dbReference>
<sequence length="246" mass="28121">MSYEQFAYVYDILMKDAPYDKWFQAVQKQTGGKPARLLEVAAGTGKFAKLLLDEGHEVTCVDLSEDMLTVARDRLASDTGQTPMLVCQDMRSLDIGAQFDGITILCDSLNYLHDLMDWKATLTAAARHLEDHGWLLFDVHSLKKMDAFIEEGTYAYASDEVSYIWNTFKGEGEARVDHEITFFVSIDDDNLCERFEEVHEQQAFPMDAIMECIHESGLSLEQCIGDFDETIPLEEAERWLFLCRKK</sequence>
<dbReference type="EMBL" id="SNYJ01000011">
    <property type="protein sequence ID" value="TDQ38035.1"/>
    <property type="molecule type" value="Genomic_DNA"/>
</dbReference>
<name>A0A4R6U168_9BACI</name>
<protein>
    <submittedName>
        <fullName evidence="2">Methyltransferase family protein</fullName>
    </submittedName>
</protein>
<dbReference type="InterPro" id="IPR041698">
    <property type="entry name" value="Methyltransf_25"/>
</dbReference>
<accession>A0A4R6U168</accession>